<dbReference type="Proteomes" id="UP000708208">
    <property type="component" value="Unassembled WGS sequence"/>
</dbReference>
<proteinExistence type="predicted"/>
<dbReference type="AlphaFoldDB" id="A0A8J2KJI0"/>
<comment type="caution">
    <text evidence="1">The sequence shown here is derived from an EMBL/GenBank/DDBJ whole genome shotgun (WGS) entry which is preliminary data.</text>
</comment>
<organism evidence="1 2">
    <name type="scientific">Allacma fusca</name>
    <dbReference type="NCBI Taxonomy" id="39272"/>
    <lineage>
        <taxon>Eukaryota</taxon>
        <taxon>Metazoa</taxon>
        <taxon>Ecdysozoa</taxon>
        <taxon>Arthropoda</taxon>
        <taxon>Hexapoda</taxon>
        <taxon>Collembola</taxon>
        <taxon>Symphypleona</taxon>
        <taxon>Sminthuridae</taxon>
        <taxon>Allacma</taxon>
    </lineage>
</organism>
<feature type="non-terminal residue" evidence="1">
    <location>
        <position position="1"/>
    </location>
</feature>
<protein>
    <submittedName>
        <fullName evidence="1">Uncharacterized protein</fullName>
    </submittedName>
</protein>
<keyword evidence="2" id="KW-1185">Reference proteome</keyword>
<dbReference type="EMBL" id="CAJVCH010313561">
    <property type="protein sequence ID" value="CAG7786249.1"/>
    <property type="molecule type" value="Genomic_DNA"/>
</dbReference>
<name>A0A8J2KJI0_9HEXA</name>
<evidence type="ECO:0000313" key="2">
    <source>
        <dbReference type="Proteomes" id="UP000708208"/>
    </source>
</evidence>
<sequence>ALIQSGQRLLMEVWTSLA</sequence>
<accession>A0A8J2KJI0</accession>
<evidence type="ECO:0000313" key="1">
    <source>
        <dbReference type="EMBL" id="CAG7786249.1"/>
    </source>
</evidence>
<reference evidence="1" key="1">
    <citation type="submission" date="2021-06" db="EMBL/GenBank/DDBJ databases">
        <authorList>
            <person name="Hodson N. C."/>
            <person name="Mongue J. A."/>
            <person name="Jaron S. K."/>
        </authorList>
    </citation>
    <scope>NUCLEOTIDE SEQUENCE</scope>
</reference>
<gene>
    <name evidence="1" type="ORF">AFUS01_LOCUS24824</name>
</gene>